<evidence type="ECO:0000256" key="1">
    <source>
        <dbReference type="SAM" id="MobiDB-lite"/>
    </source>
</evidence>
<dbReference type="Gene3D" id="3.20.20.70">
    <property type="entry name" value="Aldolase class I"/>
    <property type="match status" value="1"/>
</dbReference>
<evidence type="ECO:0000313" key="2">
    <source>
        <dbReference type="EMBL" id="GAA1667440.1"/>
    </source>
</evidence>
<evidence type="ECO:0000313" key="3">
    <source>
        <dbReference type="Proteomes" id="UP001500064"/>
    </source>
</evidence>
<keyword evidence="3" id="KW-1185">Reference proteome</keyword>
<accession>A0ABP4S528</accession>
<comment type="caution">
    <text evidence="2">The sequence shown here is derived from an EMBL/GenBank/DDBJ whole genome shotgun (WGS) entry which is preliminary data.</text>
</comment>
<proteinExistence type="predicted"/>
<feature type="region of interest" description="Disordered" evidence="1">
    <location>
        <begin position="65"/>
        <end position="92"/>
    </location>
</feature>
<organism evidence="2 3">
    <name type="scientific">Nonomuraea maheshkhaliensis</name>
    <dbReference type="NCBI Taxonomy" id="419590"/>
    <lineage>
        <taxon>Bacteria</taxon>
        <taxon>Bacillati</taxon>
        <taxon>Actinomycetota</taxon>
        <taxon>Actinomycetes</taxon>
        <taxon>Streptosporangiales</taxon>
        <taxon>Streptosporangiaceae</taxon>
        <taxon>Nonomuraea</taxon>
    </lineage>
</organism>
<dbReference type="EMBL" id="BAAAMU010000079">
    <property type="protein sequence ID" value="GAA1667440.1"/>
    <property type="molecule type" value="Genomic_DNA"/>
</dbReference>
<protein>
    <submittedName>
        <fullName evidence="2">Uncharacterized protein</fullName>
    </submittedName>
</protein>
<gene>
    <name evidence="2" type="ORF">GCM10009733_076230</name>
</gene>
<reference evidence="3" key="1">
    <citation type="journal article" date="2019" name="Int. J. Syst. Evol. Microbiol.">
        <title>The Global Catalogue of Microorganisms (GCM) 10K type strain sequencing project: providing services to taxonomists for standard genome sequencing and annotation.</title>
        <authorList>
            <consortium name="The Broad Institute Genomics Platform"/>
            <consortium name="The Broad Institute Genome Sequencing Center for Infectious Disease"/>
            <person name="Wu L."/>
            <person name="Ma J."/>
        </authorList>
    </citation>
    <scope>NUCLEOTIDE SEQUENCE [LARGE SCALE GENOMIC DNA]</scope>
    <source>
        <strain evidence="3">JCM 13929</strain>
    </source>
</reference>
<dbReference type="Proteomes" id="UP001500064">
    <property type="component" value="Unassembled WGS sequence"/>
</dbReference>
<name>A0ABP4S528_9ACTN</name>
<sequence length="92" mass="10234">MVVFTAARRDLIERTFAAVEDMSRVVVHLYAATAPTWREVVLGHDRRELRALIKHAAGHVAAWPATATSASSSRRRCSTSPSRTTRWRSATS</sequence>
<dbReference type="InterPro" id="IPR013785">
    <property type="entry name" value="Aldolase_TIM"/>
</dbReference>